<evidence type="ECO:0000256" key="1">
    <source>
        <dbReference type="ARBA" id="ARBA00008428"/>
    </source>
</evidence>
<evidence type="ECO:0000256" key="3">
    <source>
        <dbReference type="ARBA" id="ARBA00022705"/>
    </source>
</evidence>
<dbReference type="FunFam" id="1.10.860.10:FF:000001">
    <property type="entry name" value="Replicative DNA helicase"/>
    <property type="match status" value="1"/>
</dbReference>
<evidence type="ECO:0000256" key="5">
    <source>
        <dbReference type="ARBA" id="ARBA00022801"/>
    </source>
</evidence>
<dbReference type="InterPro" id="IPR007693">
    <property type="entry name" value="DNA_helicase_DnaB-like_N"/>
</dbReference>
<dbReference type="GO" id="GO:0005524">
    <property type="term" value="F:ATP binding"/>
    <property type="evidence" value="ECO:0007669"/>
    <property type="project" value="UniProtKB-KW"/>
</dbReference>
<feature type="domain" description="SF4 helicase" evidence="13">
    <location>
        <begin position="186"/>
        <end position="215"/>
    </location>
</feature>
<evidence type="ECO:0000256" key="2">
    <source>
        <dbReference type="ARBA" id="ARBA00022515"/>
    </source>
</evidence>
<dbReference type="Pfam" id="PF03796">
    <property type="entry name" value="DnaB_C"/>
    <property type="match status" value="1"/>
</dbReference>
<organism evidence="14">
    <name type="scientific">marine sediment metagenome</name>
    <dbReference type="NCBI Taxonomy" id="412755"/>
    <lineage>
        <taxon>unclassified sequences</taxon>
        <taxon>metagenomes</taxon>
        <taxon>ecological metagenomes</taxon>
    </lineage>
</organism>
<dbReference type="GO" id="GO:1990077">
    <property type="term" value="C:primosome complex"/>
    <property type="evidence" value="ECO:0007669"/>
    <property type="project" value="UniProtKB-KW"/>
</dbReference>
<dbReference type="EMBL" id="BARU01021126">
    <property type="protein sequence ID" value="GAH57024.1"/>
    <property type="molecule type" value="Genomic_DNA"/>
</dbReference>
<accession>X1HT83</accession>
<dbReference type="InterPro" id="IPR007694">
    <property type="entry name" value="DNA_helicase_DnaB-like_C"/>
</dbReference>
<feature type="non-terminal residue" evidence="14">
    <location>
        <position position="217"/>
    </location>
</feature>
<dbReference type="InterPro" id="IPR027417">
    <property type="entry name" value="P-loop_NTPase"/>
</dbReference>
<evidence type="ECO:0000313" key="14">
    <source>
        <dbReference type="EMBL" id="GAH57024.1"/>
    </source>
</evidence>
<keyword evidence="4" id="KW-0547">Nucleotide-binding</keyword>
<reference evidence="14" key="1">
    <citation type="journal article" date="2014" name="Front. Microbiol.">
        <title>High frequency of phylogenetically diverse reductive dehalogenase-homologous genes in deep subseafloor sedimentary metagenomes.</title>
        <authorList>
            <person name="Kawai M."/>
            <person name="Futagami T."/>
            <person name="Toyoda A."/>
            <person name="Takaki Y."/>
            <person name="Nishi S."/>
            <person name="Hori S."/>
            <person name="Arai W."/>
            <person name="Tsubouchi T."/>
            <person name="Morono Y."/>
            <person name="Uchiyama I."/>
            <person name="Ito T."/>
            <person name="Fujiyama A."/>
            <person name="Inagaki F."/>
            <person name="Takami H."/>
        </authorList>
    </citation>
    <scope>NUCLEOTIDE SEQUENCE</scope>
    <source>
        <strain evidence="14">Expedition CK06-06</strain>
    </source>
</reference>
<keyword evidence="2" id="KW-0639">Primosome</keyword>
<dbReference type="GO" id="GO:0005829">
    <property type="term" value="C:cytosol"/>
    <property type="evidence" value="ECO:0007669"/>
    <property type="project" value="TreeGrafter"/>
</dbReference>
<dbReference type="AlphaFoldDB" id="X1HT83"/>
<comment type="catalytic activity">
    <reaction evidence="11">
        <text>ATP + H2O = ADP + phosphate + H(+)</text>
        <dbReference type="Rhea" id="RHEA:13065"/>
        <dbReference type="ChEBI" id="CHEBI:15377"/>
        <dbReference type="ChEBI" id="CHEBI:15378"/>
        <dbReference type="ChEBI" id="CHEBI:30616"/>
        <dbReference type="ChEBI" id="CHEBI:43474"/>
        <dbReference type="ChEBI" id="CHEBI:456216"/>
        <dbReference type="EC" id="5.6.2.3"/>
    </reaction>
</comment>
<dbReference type="InterPro" id="IPR016136">
    <property type="entry name" value="DNA_helicase_N/primase_C"/>
</dbReference>
<dbReference type="PANTHER" id="PTHR30153:SF2">
    <property type="entry name" value="REPLICATIVE DNA HELICASE"/>
    <property type="match status" value="1"/>
</dbReference>
<evidence type="ECO:0000259" key="13">
    <source>
        <dbReference type="Pfam" id="PF03796"/>
    </source>
</evidence>
<evidence type="ECO:0000256" key="7">
    <source>
        <dbReference type="ARBA" id="ARBA00022840"/>
    </source>
</evidence>
<dbReference type="GO" id="GO:0043139">
    <property type="term" value="F:5'-3' DNA helicase activity"/>
    <property type="evidence" value="ECO:0007669"/>
    <property type="project" value="UniProtKB-EC"/>
</dbReference>
<dbReference type="Pfam" id="PF00772">
    <property type="entry name" value="DnaB"/>
    <property type="match status" value="1"/>
</dbReference>
<evidence type="ECO:0000256" key="4">
    <source>
        <dbReference type="ARBA" id="ARBA00022741"/>
    </source>
</evidence>
<evidence type="ECO:0000256" key="6">
    <source>
        <dbReference type="ARBA" id="ARBA00022806"/>
    </source>
</evidence>
<keyword evidence="9" id="KW-0413">Isomerase</keyword>
<proteinExistence type="inferred from homology"/>
<comment type="similarity">
    <text evidence="1">Belongs to the helicase family. DnaB subfamily.</text>
</comment>
<dbReference type="EC" id="5.6.2.3" evidence="10"/>
<comment type="caution">
    <text evidence="14">The sequence shown here is derived from an EMBL/GenBank/DDBJ whole genome shotgun (WGS) entry which is preliminary data.</text>
</comment>
<dbReference type="GO" id="GO:0006269">
    <property type="term" value="P:DNA replication, synthesis of primer"/>
    <property type="evidence" value="ECO:0007669"/>
    <property type="project" value="UniProtKB-KW"/>
</dbReference>
<dbReference type="InterPro" id="IPR036185">
    <property type="entry name" value="DNA_heli_DnaB-like_N_sf"/>
</dbReference>
<dbReference type="GO" id="GO:0003677">
    <property type="term" value="F:DNA binding"/>
    <property type="evidence" value="ECO:0007669"/>
    <property type="project" value="UniProtKB-KW"/>
</dbReference>
<dbReference type="GO" id="GO:0016787">
    <property type="term" value="F:hydrolase activity"/>
    <property type="evidence" value="ECO:0007669"/>
    <property type="project" value="UniProtKB-KW"/>
</dbReference>
<feature type="domain" description="DNA helicase DnaB-like N-terminal" evidence="12">
    <location>
        <begin position="11"/>
        <end position="112"/>
    </location>
</feature>
<evidence type="ECO:0000256" key="9">
    <source>
        <dbReference type="ARBA" id="ARBA00023235"/>
    </source>
</evidence>
<keyword evidence="8" id="KW-0238">DNA-binding</keyword>
<name>X1HT83_9ZZZZ</name>
<keyword evidence="6" id="KW-0347">Helicase</keyword>
<evidence type="ECO:0000259" key="12">
    <source>
        <dbReference type="Pfam" id="PF00772"/>
    </source>
</evidence>
<evidence type="ECO:0000256" key="11">
    <source>
        <dbReference type="ARBA" id="ARBA00048954"/>
    </source>
</evidence>
<dbReference type="PANTHER" id="PTHR30153">
    <property type="entry name" value="REPLICATIVE DNA HELICASE DNAB"/>
    <property type="match status" value="1"/>
</dbReference>
<keyword evidence="5" id="KW-0378">Hydrolase</keyword>
<evidence type="ECO:0000256" key="10">
    <source>
        <dbReference type="ARBA" id="ARBA00044969"/>
    </source>
</evidence>
<gene>
    <name evidence="14" type="ORF">S03H2_34603</name>
</gene>
<dbReference type="SUPFAM" id="SSF48024">
    <property type="entry name" value="N-terminal domain of DnaB helicase"/>
    <property type="match status" value="1"/>
</dbReference>
<keyword evidence="7" id="KW-0067">ATP-binding</keyword>
<protein>
    <recommendedName>
        <fullName evidence="10">DNA 5'-3' helicase</fullName>
        <ecNumber evidence="10">5.6.2.3</ecNumber>
    </recommendedName>
</protein>
<evidence type="ECO:0000256" key="8">
    <source>
        <dbReference type="ARBA" id="ARBA00023125"/>
    </source>
</evidence>
<keyword evidence="3" id="KW-0235">DNA replication</keyword>
<dbReference type="Gene3D" id="3.40.50.300">
    <property type="entry name" value="P-loop containing nucleotide triphosphate hydrolases"/>
    <property type="match status" value="1"/>
</dbReference>
<sequence>MATTVLKDKIPPSNAEAEAATLGALLLDPEALSTVIHYIRPEDFYRTSNQRVYEGILNLFERNEAIDLITLTGELKNSGLLEACGGAAYISRLTSAVPTSANIKYYARIVQECSIRRRLSRIASEIVSNAHEESLNVRFIIEEAERRIFEITDQQYSGSFQAAKDIVAKTIEAIEKLYHNKDSYIGVPSGFPDLDELTSGFQNSEFIVIGSRPSWVK</sequence>
<dbReference type="Gene3D" id="1.10.860.10">
    <property type="entry name" value="DNAb Helicase, Chain A"/>
    <property type="match status" value="1"/>
</dbReference>